<organism evidence="1 2">
    <name type="scientific">Popillia japonica</name>
    <name type="common">Japanese beetle</name>
    <dbReference type="NCBI Taxonomy" id="7064"/>
    <lineage>
        <taxon>Eukaryota</taxon>
        <taxon>Metazoa</taxon>
        <taxon>Ecdysozoa</taxon>
        <taxon>Arthropoda</taxon>
        <taxon>Hexapoda</taxon>
        <taxon>Insecta</taxon>
        <taxon>Pterygota</taxon>
        <taxon>Neoptera</taxon>
        <taxon>Endopterygota</taxon>
        <taxon>Coleoptera</taxon>
        <taxon>Polyphaga</taxon>
        <taxon>Scarabaeiformia</taxon>
        <taxon>Scarabaeidae</taxon>
        <taxon>Rutelinae</taxon>
        <taxon>Popillia</taxon>
    </lineage>
</organism>
<dbReference type="PANTHER" id="PTHR22955">
    <property type="entry name" value="RETROTRANSPOSON"/>
    <property type="match status" value="1"/>
</dbReference>
<accession>A0AAW1HRT7</accession>
<gene>
    <name evidence="1" type="ORF">QE152_g40439</name>
</gene>
<dbReference type="AlphaFoldDB" id="A0AAW1HRT7"/>
<dbReference type="Proteomes" id="UP001458880">
    <property type="component" value="Unassembled WGS sequence"/>
</dbReference>
<comment type="caution">
    <text evidence="1">The sequence shown here is derived from an EMBL/GenBank/DDBJ whole genome shotgun (WGS) entry which is preliminary data.</text>
</comment>
<dbReference type="Pfam" id="PF05380">
    <property type="entry name" value="Peptidase_A17"/>
    <property type="match status" value="1"/>
</dbReference>
<dbReference type="EMBL" id="JASPKY010001163">
    <property type="protein sequence ID" value="KAK9678912.1"/>
    <property type="molecule type" value="Genomic_DNA"/>
</dbReference>
<reference evidence="1 2" key="1">
    <citation type="journal article" date="2024" name="BMC Genomics">
        <title>De novo assembly and annotation of Popillia japonica's genome with initial clues to its potential as an invasive pest.</title>
        <authorList>
            <person name="Cucini C."/>
            <person name="Boschi S."/>
            <person name="Funari R."/>
            <person name="Cardaioli E."/>
            <person name="Iannotti N."/>
            <person name="Marturano G."/>
            <person name="Paoli F."/>
            <person name="Bruttini M."/>
            <person name="Carapelli A."/>
            <person name="Frati F."/>
            <person name="Nardi F."/>
        </authorList>
    </citation>
    <scope>NUCLEOTIDE SEQUENCE [LARGE SCALE GENOMIC DNA]</scope>
    <source>
        <strain evidence="1">DMR45628</strain>
    </source>
</reference>
<sequence length="169" mass="19346">LKTVTYGTASAPFLAIRSLQELANDTANDGIRRVILEDFYVDDLITGGDSLDTLQVIRDFQVPEINGIITKRTILSTTAKMFDPIGLISPIIITAKILMQRLWELHISWDDEVPQEIKSEWENFCLRLELCAALLLARQDYITKLYDHLRILRQIQRICGQTQRSHYAG</sequence>
<dbReference type="PANTHER" id="PTHR22955:SF77">
    <property type="entry name" value="ASPARTIC PUTATIVE DOMAIN-CONTAINING PROTEIN-RELATED"/>
    <property type="match status" value="1"/>
</dbReference>
<feature type="non-terminal residue" evidence="1">
    <location>
        <position position="1"/>
    </location>
</feature>
<keyword evidence="2" id="KW-1185">Reference proteome</keyword>
<evidence type="ECO:0000313" key="2">
    <source>
        <dbReference type="Proteomes" id="UP001458880"/>
    </source>
</evidence>
<protein>
    <submittedName>
        <fullName evidence="1">Pao retrotransposon peptidase</fullName>
    </submittedName>
</protein>
<proteinExistence type="predicted"/>
<dbReference type="InterPro" id="IPR008042">
    <property type="entry name" value="Retrotrans_Pao"/>
</dbReference>
<name>A0AAW1HRT7_POPJA</name>
<evidence type="ECO:0000313" key="1">
    <source>
        <dbReference type="EMBL" id="KAK9678912.1"/>
    </source>
</evidence>